<feature type="compositionally biased region" description="Polar residues" evidence="1">
    <location>
        <begin position="23"/>
        <end position="34"/>
    </location>
</feature>
<feature type="compositionally biased region" description="Polar residues" evidence="1">
    <location>
        <begin position="1"/>
        <end position="10"/>
    </location>
</feature>
<gene>
    <name evidence="2" type="ORF">METZ01_LOCUS357136</name>
</gene>
<feature type="non-terminal residue" evidence="2">
    <location>
        <position position="93"/>
    </location>
</feature>
<reference evidence="2" key="1">
    <citation type="submission" date="2018-05" db="EMBL/GenBank/DDBJ databases">
        <authorList>
            <person name="Lanie J.A."/>
            <person name="Ng W.-L."/>
            <person name="Kazmierczak K.M."/>
            <person name="Andrzejewski T.M."/>
            <person name="Davidsen T.M."/>
            <person name="Wayne K.J."/>
            <person name="Tettelin H."/>
            <person name="Glass J.I."/>
            <person name="Rusch D."/>
            <person name="Podicherti R."/>
            <person name="Tsui H.-C.T."/>
            <person name="Winkler M.E."/>
        </authorList>
    </citation>
    <scope>NUCLEOTIDE SEQUENCE</scope>
</reference>
<dbReference type="AlphaFoldDB" id="A0A382S3Y4"/>
<evidence type="ECO:0000256" key="1">
    <source>
        <dbReference type="SAM" id="MobiDB-lite"/>
    </source>
</evidence>
<proteinExistence type="predicted"/>
<sequence length="93" mass="10142">MTVHQGQSEAPESPAPMQPPAEPSTSVYSESPSMFPQVAEEVTNSVEKDGISYVLECRSLTAVVRYVYTPLEGNLSDLELEINNADPIKISED</sequence>
<dbReference type="EMBL" id="UINC01126045">
    <property type="protein sequence ID" value="SVD04282.1"/>
    <property type="molecule type" value="Genomic_DNA"/>
</dbReference>
<name>A0A382S3Y4_9ZZZZ</name>
<accession>A0A382S3Y4</accession>
<feature type="compositionally biased region" description="Pro residues" evidence="1">
    <location>
        <begin position="13"/>
        <end position="22"/>
    </location>
</feature>
<organism evidence="2">
    <name type="scientific">marine metagenome</name>
    <dbReference type="NCBI Taxonomy" id="408172"/>
    <lineage>
        <taxon>unclassified sequences</taxon>
        <taxon>metagenomes</taxon>
        <taxon>ecological metagenomes</taxon>
    </lineage>
</organism>
<feature type="region of interest" description="Disordered" evidence="1">
    <location>
        <begin position="1"/>
        <end position="34"/>
    </location>
</feature>
<evidence type="ECO:0000313" key="2">
    <source>
        <dbReference type="EMBL" id="SVD04282.1"/>
    </source>
</evidence>
<protein>
    <submittedName>
        <fullName evidence="2">Uncharacterized protein</fullName>
    </submittedName>
</protein>